<evidence type="ECO:0000313" key="2">
    <source>
        <dbReference type="Proteomes" id="UP000295292"/>
    </source>
</evidence>
<comment type="caution">
    <text evidence="1">The sequence shown here is derived from an EMBL/GenBank/DDBJ whole genome shotgun (WGS) entry which is preliminary data.</text>
</comment>
<organism evidence="1 2">
    <name type="scientific">Sphingobacterium yanglingense</name>
    <dbReference type="NCBI Taxonomy" id="1437280"/>
    <lineage>
        <taxon>Bacteria</taxon>
        <taxon>Pseudomonadati</taxon>
        <taxon>Bacteroidota</taxon>
        <taxon>Sphingobacteriia</taxon>
        <taxon>Sphingobacteriales</taxon>
        <taxon>Sphingobacteriaceae</taxon>
        <taxon>Sphingobacterium</taxon>
    </lineage>
</organism>
<gene>
    <name evidence="1" type="ORF">CLV99_0968</name>
</gene>
<dbReference type="Proteomes" id="UP000295292">
    <property type="component" value="Unassembled WGS sequence"/>
</dbReference>
<evidence type="ECO:0000313" key="1">
    <source>
        <dbReference type="EMBL" id="TDQ79526.1"/>
    </source>
</evidence>
<dbReference type="AlphaFoldDB" id="A0A4R6WS73"/>
<dbReference type="EMBL" id="SNYV01000011">
    <property type="protein sequence ID" value="TDQ79526.1"/>
    <property type="molecule type" value="Genomic_DNA"/>
</dbReference>
<name>A0A4R6WS73_9SPHI</name>
<protein>
    <submittedName>
        <fullName evidence="1">Uncharacterized protein</fullName>
    </submittedName>
</protein>
<keyword evidence="2" id="KW-1185">Reference proteome</keyword>
<sequence>MNTNVTKPISLQKLTYSDIVQNLGHVSFGNYYLPENDDSCTTVNNEYSFERWKSRIACRYPNAVVELNPEGSWSKRVILIDKSFDYDKNLLTGIKSQIAYEDSIH</sequence>
<accession>A0A4R6WS73</accession>
<dbReference type="RefSeq" id="WP_133583313.1">
    <property type="nucleotide sequence ID" value="NZ_SNYV01000011.1"/>
</dbReference>
<reference evidence="1 2" key="1">
    <citation type="submission" date="2019-03" db="EMBL/GenBank/DDBJ databases">
        <title>Genomic Encyclopedia of Archaeal and Bacterial Type Strains, Phase II (KMG-II): from individual species to whole genera.</title>
        <authorList>
            <person name="Goeker M."/>
        </authorList>
    </citation>
    <scope>NUCLEOTIDE SEQUENCE [LARGE SCALE GENOMIC DNA]</scope>
    <source>
        <strain evidence="1 2">DSM 28353</strain>
    </source>
</reference>
<proteinExistence type="predicted"/>